<dbReference type="EMBL" id="JACJIP010000005">
    <property type="protein sequence ID" value="MBA9084617.1"/>
    <property type="molecule type" value="Genomic_DNA"/>
</dbReference>
<feature type="domain" description="Immunity MXAN-0049 protein" evidence="1">
    <location>
        <begin position="52"/>
        <end position="173"/>
    </location>
</feature>
<gene>
    <name evidence="2" type="ORF">FHR92_001078</name>
</gene>
<keyword evidence="3" id="KW-1185">Reference proteome</keyword>
<proteinExistence type="predicted"/>
<dbReference type="Proteomes" id="UP000567067">
    <property type="component" value="Unassembled WGS sequence"/>
</dbReference>
<organism evidence="2 3">
    <name type="scientific">Fontibacillus solani</name>
    <dbReference type="NCBI Taxonomy" id="1572857"/>
    <lineage>
        <taxon>Bacteria</taxon>
        <taxon>Bacillati</taxon>
        <taxon>Bacillota</taxon>
        <taxon>Bacilli</taxon>
        <taxon>Bacillales</taxon>
        <taxon>Paenibacillaceae</taxon>
        <taxon>Fontibacillus</taxon>
    </lineage>
</organism>
<sequence>MKVYELRSHDKSMMLKGLEREVRYGHLVGSDFDGSSKKHEWYPVRLETLYKKTYKDFPDFVGGKPVVSARVKDIIQPYVKDEVEFLPLLHDELDLYMINVLKVLDCVDWKRSDIQTFDDGSFAGFNKLVFDFNKIPSNTLMFKIKERATIWVFVTEFFKDIIERNKLKGLDFSVEFDSEFTEEKELEQKQNYEAALKELEDYQGPEVSYEEARNLVDQGKTMASGKWRMELDGKGTFWLGQLTLDLSYQWMSPVYIPPILLGQLWHEVEKSEK</sequence>
<dbReference type="InterPro" id="IPR012433">
    <property type="entry name" value="Imm11"/>
</dbReference>
<comment type="caution">
    <text evidence="2">The sequence shown here is derived from an EMBL/GenBank/DDBJ whole genome shotgun (WGS) entry which is preliminary data.</text>
</comment>
<accession>A0A7W3XQG5</accession>
<evidence type="ECO:0000313" key="3">
    <source>
        <dbReference type="Proteomes" id="UP000567067"/>
    </source>
</evidence>
<dbReference type="Pfam" id="PF07791">
    <property type="entry name" value="Imm11"/>
    <property type="match status" value="1"/>
</dbReference>
<name>A0A7W3XQG5_9BACL</name>
<evidence type="ECO:0000259" key="1">
    <source>
        <dbReference type="Pfam" id="PF07791"/>
    </source>
</evidence>
<dbReference type="AlphaFoldDB" id="A0A7W3XQG5"/>
<reference evidence="2 3" key="1">
    <citation type="submission" date="2020-08" db="EMBL/GenBank/DDBJ databases">
        <title>Genomic Encyclopedia of Type Strains, Phase III (KMG-III): the genomes of soil and plant-associated and newly described type strains.</title>
        <authorList>
            <person name="Whitman W."/>
        </authorList>
    </citation>
    <scope>NUCLEOTIDE SEQUENCE [LARGE SCALE GENOMIC DNA]</scope>
    <source>
        <strain evidence="2 3">CECT 8693</strain>
    </source>
</reference>
<protein>
    <recommendedName>
        <fullName evidence="1">Immunity MXAN-0049 protein domain-containing protein</fullName>
    </recommendedName>
</protein>
<dbReference type="RefSeq" id="WP_182534633.1">
    <property type="nucleotide sequence ID" value="NZ_JACJIP010000005.1"/>
</dbReference>
<evidence type="ECO:0000313" key="2">
    <source>
        <dbReference type="EMBL" id="MBA9084617.1"/>
    </source>
</evidence>